<dbReference type="EMBL" id="AFNV02000026">
    <property type="protein sequence ID" value="ERJ17887.1"/>
    <property type="molecule type" value="Genomic_DNA"/>
</dbReference>
<keyword evidence="2" id="KW-1185">Reference proteome</keyword>
<proteinExistence type="predicted"/>
<dbReference type="RefSeq" id="WP_006911999.1">
    <property type="nucleotide sequence ID" value="NZ_AFNV02000026.1"/>
</dbReference>
<sequence>MNVRDFFGQPGLDTGADIAVFVGFSRCCLLDKLAELLGEFDQVVAGHAHDATTHWEGIIEEAGMRSRSATALMTMLSIPTACAAGAPIYRRSSTYPFATSPTAPAINVAISPAGYYCSQLEGRFANLRRWLKSAASYSFVLYDVHDRALIDTTLERLDAY</sequence>
<name>U2EHM9_9GAMM</name>
<protein>
    <submittedName>
        <fullName evidence="1">Uncharacterized protein</fullName>
    </submittedName>
</protein>
<dbReference type="Proteomes" id="UP000006242">
    <property type="component" value="Unassembled WGS sequence"/>
</dbReference>
<evidence type="ECO:0000313" key="2">
    <source>
        <dbReference type="Proteomes" id="UP000006242"/>
    </source>
</evidence>
<reference evidence="1 2" key="1">
    <citation type="journal article" date="2011" name="J. Bacteriol.">
        <title>Genome sequence of Salinisphaera shabanensis, a gammaproteobacterium from the harsh, variable environment of the brine-seawater interface of the Shaban Deep in the Red Sea.</title>
        <authorList>
            <person name="Antunes A."/>
            <person name="Alam I."/>
            <person name="Bajic V.B."/>
            <person name="Stingl U."/>
        </authorList>
    </citation>
    <scope>NUCLEOTIDE SEQUENCE [LARGE SCALE GENOMIC DNA]</scope>
    <source>
        <strain evidence="1 2">E1L3A</strain>
    </source>
</reference>
<reference evidence="1 2" key="2">
    <citation type="journal article" date="2013" name="PLoS ONE">
        <title>INDIGO - INtegrated Data Warehouse of MIcrobial GenOmes with Examples from the Red Sea Extremophiles.</title>
        <authorList>
            <person name="Alam I."/>
            <person name="Antunes A."/>
            <person name="Kamau A.A."/>
            <person name="Ba Alawi W."/>
            <person name="Kalkatawi M."/>
            <person name="Stingl U."/>
            <person name="Bajic V.B."/>
        </authorList>
    </citation>
    <scope>NUCLEOTIDE SEQUENCE [LARGE SCALE GENOMIC DNA]</scope>
    <source>
        <strain evidence="1 2">E1L3A</strain>
    </source>
</reference>
<comment type="caution">
    <text evidence="1">The sequence shown here is derived from an EMBL/GenBank/DDBJ whole genome shotgun (WGS) entry which is preliminary data.</text>
</comment>
<accession>U2EHM9</accession>
<gene>
    <name evidence="1" type="ORF">SSPSH_003244</name>
</gene>
<evidence type="ECO:0000313" key="1">
    <source>
        <dbReference type="EMBL" id="ERJ17887.1"/>
    </source>
</evidence>
<dbReference type="AlphaFoldDB" id="U2EHM9"/>
<organism evidence="1 2">
    <name type="scientific">Salinisphaera shabanensis E1L3A</name>
    <dbReference type="NCBI Taxonomy" id="1033802"/>
    <lineage>
        <taxon>Bacteria</taxon>
        <taxon>Pseudomonadati</taxon>
        <taxon>Pseudomonadota</taxon>
        <taxon>Gammaproteobacteria</taxon>
        <taxon>Salinisphaerales</taxon>
        <taxon>Salinisphaeraceae</taxon>
        <taxon>Salinisphaera</taxon>
    </lineage>
</organism>